<gene>
    <name evidence="10" type="primary">xylA</name>
    <name evidence="13" type="ORF">AVDCRST_MAG46-2234</name>
</gene>
<feature type="binding site" evidence="10">
    <location>
        <position position="273"/>
    </location>
    <ligand>
        <name>Mg(2+)</name>
        <dbReference type="ChEBI" id="CHEBI:18420"/>
        <label>2</label>
    </ligand>
</feature>
<evidence type="ECO:0000256" key="9">
    <source>
        <dbReference type="ARBA" id="ARBA00033659"/>
    </source>
</evidence>
<reference evidence="13" key="1">
    <citation type="submission" date="2020-02" db="EMBL/GenBank/DDBJ databases">
        <authorList>
            <person name="Meier V. D."/>
        </authorList>
    </citation>
    <scope>NUCLEOTIDE SEQUENCE</scope>
    <source>
        <strain evidence="13">AVDCRST_MAG46</strain>
    </source>
</reference>
<evidence type="ECO:0000256" key="6">
    <source>
        <dbReference type="ARBA" id="ARBA00022723"/>
    </source>
</evidence>
<feature type="binding site" evidence="10">
    <location>
        <position position="311"/>
    </location>
    <ligand>
        <name>Mg(2+)</name>
        <dbReference type="ChEBI" id="CHEBI:18420"/>
        <label>2</label>
    </ligand>
</feature>
<evidence type="ECO:0000256" key="5">
    <source>
        <dbReference type="ARBA" id="ARBA00022629"/>
    </source>
</evidence>
<dbReference type="GO" id="GO:0042732">
    <property type="term" value="P:D-xylose metabolic process"/>
    <property type="evidence" value="ECO:0007669"/>
    <property type="project" value="UniProtKB-UniRule"/>
</dbReference>
<dbReference type="AlphaFoldDB" id="A0A6J4LYS4"/>
<dbReference type="PRINTS" id="PR00688">
    <property type="entry name" value="XYLOSISMRASE"/>
</dbReference>
<dbReference type="PROSITE" id="PS51415">
    <property type="entry name" value="XYLOSE_ISOMERASE"/>
    <property type="match status" value="1"/>
</dbReference>
<comment type="subunit">
    <text evidence="2 10 12">Homotetramer.</text>
</comment>
<accession>A0A6J4LYS4</accession>
<dbReference type="PANTHER" id="PTHR48408">
    <property type="match status" value="1"/>
</dbReference>
<dbReference type="NCBIfam" id="TIGR02630">
    <property type="entry name" value="xylose_isom_A"/>
    <property type="match status" value="1"/>
</dbReference>
<dbReference type="PANTHER" id="PTHR48408:SF1">
    <property type="entry name" value="XYLOSE ISOMERASE"/>
    <property type="match status" value="1"/>
</dbReference>
<comment type="similarity">
    <text evidence="1 10 11">Belongs to the xylose isomerase family.</text>
</comment>
<dbReference type="InterPro" id="IPR036237">
    <property type="entry name" value="Xyl_isomerase-like_sf"/>
</dbReference>
<feature type="binding site" evidence="10">
    <location>
        <position position="341"/>
    </location>
    <ligand>
        <name>Mg(2+)</name>
        <dbReference type="ChEBI" id="CHEBI:18420"/>
        <label>1</label>
    </ligand>
</feature>
<comment type="cofactor">
    <cofactor evidence="10">
        <name>Mg(2+)</name>
        <dbReference type="ChEBI" id="CHEBI:18420"/>
    </cofactor>
    <text evidence="10">Binds 2 magnesium ions per subunit.</text>
</comment>
<keyword evidence="10" id="KW-0963">Cytoplasm</keyword>
<keyword evidence="5 10" id="KW-0859">Xylose metabolism</keyword>
<proteinExistence type="inferred from homology"/>
<keyword evidence="7 10" id="KW-0413">Isomerase</keyword>
<sequence length="442" mass="48802">MSSFFPDVAQGVRPAGQATADELGYRVYDPDRLVGGKRMEDHLRIAVCYWHGFNWPGNDVFGAGTLDRPWLDPGAEPMQAAFDKQDAAFEFFSKLGTPFYCFHDTDMAPAGATLEESRANLHRLVDRAEQKMAETGVRLLWGTANLFTHPRYAAGAATNPNPEVFAHAAAQVRDALEVTARLGGENYVLWGGREGYETLLNTRMRQETDQLARFLHLVVEHKHEIGFAGTLLIEPKPQEPTKHQYDYDCATVHGFLDRHGLTGEIKVNLEGNHATLAGHSFHHEVAYAVDNGIFGSIDANRGDPQNGWDTDQFPNSVEDLAPVLFEVLSGGGFTTGGFNFDTKLRRQSMDRIDLFHAHIGGIDTLAQALLVAQALIDDGVLLQARQQRYSGWNGELGRRIMDPATDLAALADQALQAGLDPEPVSGRQELLENEVNRILRAT</sequence>
<keyword evidence="8 10" id="KW-0119">Carbohydrate metabolism</keyword>
<evidence type="ECO:0000313" key="13">
    <source>
        <dbReference type="EMBL" id="CAA9345120.1"/>
    </source>
</evidence>
<organism evidence="13">
    <name type="scientific">uncultured Nocardioidaceae bacterium</name>
    <dbReference type="NCBI Taxonomy" id="253824"/>
    <lineage>
        <taxon>Bacteria</taxon>
        <taxon>Bacillati</taxon>
        <taxon>Actinomycetota</taxon>
        <taxon>Actinomycetes</taxon>
        <taxon>Propionibacteriales</taxon>
        <taxon>Nocardioidaceae</taxon>
        <taxon>environmental samples</taxon>
    </lineage>
</organism>
<name>A0A6J4LYS4_9ACTN</name>
<comment type="catalytic activity">
    <reaction evidence="9 10 11">
        <text>alpha-D-xylose = alpha-D-xylulofuranose</text>
        <dbReference type="Rhea" id="RHEA:22816"/>
        <dbReference type="ChEBI" id="CHEBI:28518"/>
        <dbReference type="ChEBI" id="CHEBI:188998"/>
        <dbReference type="EC" id="5.3.1.5"/>
    </reaction>
</comment>
<dbReference type="EMBL" id="CADCUD010000152">
    <property type="protein sequence ID" value="CAA9345120.1"/>
    <property type="molecule type" value="Genomic_DNA"/>
</dbReference>
<dbReference type="SUPFAM" id="SSF51658">
    <property type="entry name" value="Xylose isomerase-like"/>
    <property type="match status" value="1"/>
</dbReference>
<comment type="subcellular location">
    <subcellularLocation>
        <location evidence="10 12">Cytoplasm</location>
    </subcellularLocation>
</comment>
<evidence type="ECO:0000256" key="11">
    <source>
        <dbReference type="RuleBase" id="RU000609"/>
    </source>
</evidence>
<evidence type="ECO:0000256" key="2">
    <source>
        <dbReference type="ARBA" id="ARBA00011881"/>
    </source>
</evidence>
<dbReference type="EC" id="5.3.1.5" evidence="3 10"/>
<feature type="binding site" evidence="10">
    <location>
        <position position="270"/>
    </location>
    <ligand>
        <name>Mg(2+)</name>
        <dbReference type="ChEBI" id="CHEBI:18420"/>
        <label>1</label>
    </ligand>
</feature>
<evidence type="ECO:0000256" key="10">
    <source>
        <dbReference type="HAMAP-Rule" id="MF_00455"/>
    </source>
</evidence>
<feature type="binding site" evidence="10">
    <location>
        <position position="309"/>
    </location>
    <ligand>
        <name>Mg(2+)</name>
        <dbReference type="ChEBI" id="CHEBI:18420"/>
        <label>2</label>
    </ligand>
</feature>
<dbReference type="InterPro" id="IPR013452">
    <property type="entry name" value="Xylose_isom_bac"/>
</dbReference>
<dbReference type="Gene3D" id="3.20.20.150">
    <property type="entry name" value="Divalent-metal-dependent TIM barrel enzymes"/>
    <property type="match status" value="1"/>
</dbReference>
<evidence type="ECO:0000256" key="8">
    <source>
        <dbReference type="ARBA" id="ARBA00023277"/>
    </source>
</evidence>
<dbReference type="GO" id="GO:0009045">
    <property type="term" value="F:xylose isomerase activity"/>
    <property type="evidence" value="ECO:0007669"/>
    <property type="project" value="UniProtKB-UniRule"/>
</dbReference>
<feature type="active site" evidence="10">
    <location>
        <position position="106"/>
    </location>
</feature>
<dbReference type="InterPro" id="IPR001998">
    <property type="entry name" value="Xylose_isomerase"/>
</dbReference>
<feature type="binding site" evidence="10">
    <location>
        <position position="270"/>
    </location>
    <ligand>
        <name>Mg(2+)</name>
        <dbReference type="ChEBI" id="CHEBI:18420"/>
        <label>2</label>
    </ligand>
</feature>
<feature type="active site" evidence="10">
    <location>
        <position position="103"/>
    </location>
</feature>
<dbReference type="NCBIfam" id="NF003998">
    <property type="entry name" value="PRK05474.1"/>
    <property type="match status" value="1"/>
</dbReference>
<keyword evidence="6 10" id="KW-0479">Metal-binding</keyword>
<dbReference type="HAMAP" id="MF_00455">
    <property type="entry name" value="Xylose_isom_A"/>
    <property type="match status" value="1"/>
</dbReference>
<evidence type="ECO:0000256" key="12">
    <source>
        <dbReference type="RuleBase" id="RU000610"/>
    </source>
</evidence>
<keyword evidence="10" id="KW-0460">Magnesium</keyword>
<evidence type="ECO:0000256" key="4">
    <source>
        <dbReference type="ARBA" id="ARBA00018232"/>
    </source>
</evidence>
<evidence type="ECO:0000256" key="1">
    <source>
        <dbReference type="ARBA" id="ARBA00005765"/>
    </source>
</evidence>
<evidence type="ECO:0000256" key="7">
    <source>
        <dbReference type="ARBA" id="ARBA00023235"/>
    </source>
</evidence>
<evidence type="ECO:0000256" key="3">
    <source>
        <dbReference type="ARBA" id="ARBA00011958"/>
    </source>
</evidence>
<feature type="binding site" evidence="10">
    <location>
        <position position="298"/>
    </location>
    <ligand>
        <name>Mg(2+)</name>
        <dbReference type="ChEBI" id="CHEBI:18420"/>
        <label>1</label>
    </ligand>
</feature>
<feature type="binding site" evidence="10">
    <location>
        <position position="234"/>
    </location>
    <ligand>
        <name>Mg(2+)</name>
        <dbReference type="ChEBI" id="CHEBI:18420"/>
        <label>1</label>
    </ligand>
</feature>
<dbReference type="GO" id="GO:0005737">
    <property type="term" value="C:cytoplasm"/>
    <property type="evidence" value="ECO:0007669"/>
    <property type="project" value="UniProtKB-SubCell"/>
</dbReference>
<dbReference type="GO" id="GO:0000287">
    <property type="term" value="F:magnesium ion binding"/>
    <property type="evidence" value="ECO:0007669"/>
    <property type="project" value="UniProtKB-UniRule"/>
</dbReference>
<protein>
    <recommendedName>
        <fullName evidence="4 10">Xylose isomerase</fullName>
        <ecNumber evidence="3 10">5.3.1.5</ecNumber>
    </recommendedName>
</protein>